<evidence type="ECO:0000313" key="3">
    <source>
        <dbReference type="Proteomes" id="UP000254848"/>
    </source>
</evidence>
<dbReference type="Proteomes" id="UP000254848">
    <property type="component" value="Unassembled WGS sequence"/>
</dbReference>
<proteinExistence type="predicted"/>
<gene>
    <name evidence="2" type="ORF">C8D90_105118</name>
</gene>
<reference evidence="2 3" key="1">
    <citation type="submission" date="2018-07" db="EMBL/GenBank/DDBJ databases">
        <title>Genomic Encyclopedia of Type Strains, Phase IV (KMG-IV): sequencing the most valuable type-strain genomes for metagenomic binning, comparative biology and taxonomic classification.</title>
        <authorList>
            <person name="Goeker M."/>
        </authorList>
    </citation>
    <scope>NUCLEOTIDE SEQUENCE [LARGE SCALE GENOMIC DNA]</scope>
    <source>
        <strain evidence="2 3">DSM 103736</strain>
    </source>
</reference>
<dbReference type="AlphaFoldDB" id="A0A370QPX3"/>
<evidence type="ECO:0000313" key="2">
    <source>
        <dbReference type="EMBL" id="RDK90838.1"/>
    </source>
</evidence>
<evidence type="ECO:0008006" key="4">
    <source>
        <dbReference type="Google" id="ProtNLM"/>
    </source>
</evidence>
<evidence type="ECO:0000256" key="1">
    <source>
        <dbReference type="SAM" id="SignalP"/>
    </source>
</evidence>
<keyword evidence="1" id="KW-0732">Signal</keyword>
<organism evidence="2 3">
    <name type="scientific">Enterobacillus tribolii</name>
    <dbReference type="NCBI Taxonomy" id="1487935"/>
    <lineage>
        <taxon>Bacteria</taxon>
        <taxon>Pseudomonadati</taxon>
        <taxon>Pseudomonadota</taxon>
        <taxon>Gammaproteobacteria</taxon>
        <taxon>Enterobacterales</taxon>
        <taxon>Hafniaceae</taxon>
        <taxon>Enterobacillus</taxon>
    </lineage>
</organism>
<dbReference type="EMBL" id="QRAP01000005">
    <property type="protein sequence ID" value="RDK90838.1"/>
    <property type="molecule type" value="Genomic_DNA"/>
</dbReference>
<feature type="signal peptide" evidence="1">
    <location>
        <begin position="1"/>
        <end position="19"/>
    </location>
</feature>
<keyword evidence="3" id="KW-1185">Reference proteome</keyword>
<comment type="caution">
    <text evidence="2">The sequence shown here is derived from an EMBL/GenBank/DDBJ whole genome shotgun (WGS) entry which is preliminary data.</text>
</comment>
<dbReference type="RefSeq" id="WP_115458662.1">
    <property type="nucleotide sequence ID" value="NZ_QRAP01000005.1"/>
</dbReference>
<sequence>MKNTLGALFIMLTAWGCAAQPNEPSAPLPPVLIAIQAMGDSFQLEPSDVSIKQNIHYLDNGSEAVVEIEQTGIQDDSLAATKSIFTLNTADSGAWKVIKRVDTHKCHEGRGSQVYSVARCR</sequence>
<feature type="chain" id="PRO_5016763556" description="Lipoprotein" evidence="1">
    <location>
        <begin position="20"/>
        <end position="121"/>
    </location>
</feature>
<protein>
    <recommendedName>
        <fullName evidence="4">Lipoprotein</fullName>
    </recommendedName>
</protein>
<accession>A0A370QPX3</accession>
<name>A0A370QPX3_9GAMM</name>